<protein>
    <submittedName>
        <fullName evidence="2">Uncharacterized protein</fullName>
    </submittedName>
</protein>
<accession>A0ABQ9FPY1</accession>
<dbReference type="PANTHER" id="PTHR12932:SF9">
    <property type="entry name" value="TUBULIN POLYMERIZATION-PROMOTING PROTEIN HOMOLOG"/>
    <property type="match status" value="1"/>
</dbReference>
<reference evidence="2 3" key="1">
    <citation type="submission" date="2022-12" db="EMBL/GenBank/DDBJ databases">
        <title>Chromosome-level genome of Tegillarca granosa.</title>
        <authorList>
            <person name="Kim J."/>
        </authorList>
    </citation>
    <scope>NUCLEOTIDE SEQUENCE [LARGE SCALE GENOMIC DNA]</scope>
    <source>
        <strain evidence="2">Teg-2019</strain>
        <tissue evidence="2">Adductor muscle</tissue>
    </source>
</reference>
<dbReference type="PANTHER" id="PTHR12932">
    <property type="entry name" value="P25 ALPHA-RELATED"/>
    <property type="match status" value="1"/>
</dbReference>
<proteinExistence type="predicted"/>
<name>A0ABQ9FPY1_TEGGR</name>
<organism evidence="2 3">
    <name type="scientific">Tegillarca granosa</name>
    <name type="common">Malaysian cockle</name>
    <name type="synonym">Anadara granosa</name>
    <dbReference type="NCBI Taxonomy" id="220873"/>
    <lineage>
        <taxon>Eukaryota</taxon>
        <taxon>Metazoa</taxon>
        <taxon>Spiralia</taxon>
        <taxon>Lophotrochozoa</taxon>
        <taxon>Mollusca</taxon>
        <taxon>Bivalvia</taxon>
        <taxon>Autobranchia</taxon>
        <taxon>Pteriomorphia</taxon>
        <taxon>Arcoida</taxon>
        <taxon>Arcoidea</taxon>
        <taxon>Arcidae</taxon>
        <taxon>Tegillarca</taxon>
    </lineage>
</organism>
<feature type="region of interest" description="Disordered" evidence="1">
    <location>
        <begin position="81"/>
        <end position="121"/>
    </location>
</feature>
<dbReference type="InterPro" id="IPR008907">
    <property type="entry name" value="TPP/p25"/>
</dbReference>
<evidence type="ECO:0000256" key="1">
    <source>
        <dbReference type="SAM" id="MobiDB-lite"/>
    </source>
</evidence>
<dbReference type="Pfam" id="PF05517">
    <property type="entry name" value="p25-alpha"/>
    <property type="match status" value="1"/>
</dbReference>
<feature type="compositionally biased region" description="Basic and acidic residues" evidence="1">
    <location>
        <begin position="111"/>
        <end position="121"/>
    </location>
</feature>
<dbReference type="Proteomes" id="UP001217089">
    <property type="component" value="Unassembled WGS sequence"/>
</dbReference>
<feature type="compositionally biased region" description="Basic and acidic residues" evidence="1">
    <location>
        <begin position="81"/>
        <end position="101"/>
    </location>
</feature>
<keyword evidence="3" id="KW-1185">Reference proteome</keyword>
<comment type="caution">
    <text evidence="2">The sequence shown here is derived from an EMBL/GenBank/DDBJ whole genome shotgun (WGS) entry which is preliminary data.</text>
</comment>
<evidence type="ECO:0000313" key="2">
    <source>
        <dbReference type="EMBL" id="KAJ8319341.1"/>
    </source>
</evidence>
<gene>
    <name evidence="2" type="ORF">KUTeg_004432</name>
</gene>
<dbReference type="EMBL" id="JARBDR010000214">
    <property type="protein sequence ID" value="KAJ8319341.1"/>
    <property type="molecule type" value="Genomic_DNA"/>
</dbReference>
<sequence length="121" mass="13225">MAEVSSENITDGDIEEICQSMRAFVKLSGKKDNLDIMNSKACGKIVKDALPKEVVTIADASKTSKTGNVCGLTDTKQYTGTHKERFDEEGKGKGKEGRVDIPDDSGYVQAYKEKGTYNETH</sequence>
<evidence type="ECO:0000313" key="3">
    <source>
        <dbReference type="Proteomes" id="UP001217089"/>
    </source>
</evidence>